<evidence type="ECO:0000313" key="1">
    <source>
        <dbReference type="EMBL" id="CAE4642414.1"/>
    </source>
</evidence>
<name>A0A7S4SDN7_9STRA</name>
<organism evidence="1">
    <name type="scientific">Ditylum brightwellii</name>
    <dbReference type="NCBI Taxonomy" id="49249"/>
    <lineage>
        <taxon>Eukaryota</taxon>
        <taxon>Sar</taxon>
        <taxon>Stramenopiles</taxon>
        <taxon>Ochrophyta</taxon>
        <taxon>Bacillariophyta</taxon>
        <taxon>Mediophyceae</taxon>
        <taxon>Lithodesmiophycidae</taxon>
        <taxon>Lithodesmiales</taxon>
        <taxon>Lithodesmiaceae</taxon>
        <taxon>Ditylum</taxon>
    </lineage>
</organism>
<dbReference type="EMBL" id="HBNS01043110">
    <property type="protein sequence ID" value="CAE4642414.1"/>
    <property type="molecule type" value="Transcribed_RNA"/>
</dbReference>
<sequence>MRVGAVVGGRVGEGVGFKVGAVVGADVYTFFISDNYGDGICCEHGSGSYNLSLGETTFIEGGEFSSSMQNKFVLVEQDTVKIQMLLPFLFLHYPPKLCRNPGHVLTFQT</sequence>
<reference evidence="1" key="1">
    <citation type="submission" date="2021-01" db="EMBL/GenBank/DDBJ databases">
        <authorList>
            <person name="Corre E."/>
            <person name="Pelletier E."/>
            <person name="Niang G."/>
            <person name="Scheremetjew M."/>
            <person name="Finn R."/>
            <person name="Kale V."/>
            <person name="Holt S."/>
            <person name="Cochrane G."/>
            <person name="Meng A."/>
            <person name="Brown T."/>
            <person name="Cohen L."/>
        </authorList>
    </citation>
    <scope>NUCLEOTIDE SEQUENCE</scope>
    <source>
        <strain evidence="1">GSO104</strain>
    </source>
</reference>
<protein>
    <submittedName>
        <fullName evidence="1">Uncharacterized protein</fullName>
    </submittedName>
</protein>
<accession>A0A7S4SDN7</accession>
<gene>
    <name evidence="1" type="ORF">DBRI00130_LOCUS33487</name>
</gene>
<dbReference type="AlphaFoldDB" id="A0A7S4SDN7"/>
<proteinExistence type="predicted"/>